<dbReference type="RefSeq" id="WP_284351435.1">
    <property type="nucleotide sequence ID" value="NZ_BRXS01000005.1"/>
</dbReference>
<gene>
    <name evidence="4" type="ORF">rosag_35000</name>
</gene>
<dbReference type="InterPro" id="IPR005031">
    <property type="entry name" value="COQ10_START"/>
</dbReference>
<keyword evidence="5" id="KW-1185">Reference proteome</keyword>
<dbReference type="Pfam" id="PF03364">
    <property type="entry name" value="Polyketide_cyc"/>
    <property type="match status" value="1"/>
</dbReference>
<dbReference type="PANTHER" id="PTHR33824:SF7">
    <property type="entry name" value="POLYKETIDE CYCLASE_DEHYDRASE AND LIPID TRANSPORT SUPERFAMILY PROTEIN"/>
    <property type="match status" value="1"/>
</dbReference>
<comment type="caution">
    <text evidence="4">The sequence shown here is derived from an EMBL/GenBank/DDBJ whole genome shotgun (WGS) entry which is preliminary data.</text>
</comment>
<accession>A0AA37QAZ8</accession>
<dbReference type="AlphaFoldDB" id="A0AA37QAZ8"/>
<protein>
    <recommendedName>
        <fullName evidence="3">Coenzyme Q-binding protein COQ10 START domain-containing protein</fullName>
    </recommendedName>
</protein>
<dbReference type="InterPro" id="IPR023393">
    <property type="entry name" value="START-like_dom_sf"/>
</dbReference>
<feature type="region of interest" description="Disordered" evidence="2">
    <location>
        <begin position="295"/>
        <end position="352"/>
    </location>
</feature>
<name>A0AA37QAZ8_9BACT</name>
<dbReference type="Proteomes" id="UP001161325">
    <property type="component" value="Unassembled WGS sequence"/>
</dbReference>
<evidence type="ECO:0000256" key="2">
    <source>
        <dbReference type="SAM" id="MobiDB-lite"/>
    </source>
</evidence>
<reference evidence="4" key="1">
    <citation type="submission" date="2022-08" db="EMBL/GenBank/DDBJ databases">
        <title>Draft genome sequencing of Roseisolibacter agri AW1220.</title>
        <authorList>
            <person name="Tobiishi Y."/>
            <person name="Tonouchi A."/>
        </authorList>
    </citation>
    <scope>NUCLEOTIDE SEQUENCE</scope>
    <source>
        <strain evidence="4">AW1220</strain>
    </source>
</reference>
<dbReference type="CDD" id="cd07817">
    <property type="entry name" value="SRPBCC_8"/>
    <property type="match status" value="1"/>
</dbReference>
<proteinExistence type="inferred from homology"/>
<dbReference type="EMBL" id="BRXS01000005">
    <property type="protein sequence ID" value="GLC26987.1"/>
    <property type="molecule type" value="Genomic_DNA"/>
</dbReference>
<evidence type="ECO:0000256" key="1">
    <source>
        <dbReference type="ARBA" id="ARBA00008918"/>
    </source>
</evidence>
<dbReference type="SUPFAM" id="SSF55961">
    <property type="entry name" value="Bet v1-like"/>
    <property type="match status" value="1"/>
</dbReference>
<evidence type="ECO:0000313" key="4">
    <source>
        <dbReference type="EMBL" id="GLC26987.1"/>
    </source>
</evidence>
<organism evidence="4 5">
    <name type="scientific">Roseisolibacter agri</name>
    <dbReference type="NCBI Taxonomy" id="2014610"/>
    <lineage>
        <taxon>Bacteria</taxon>
        <taxon>Pseudomonadati</taxon>
        <taxon>Gemmatimonadota</taxon>
        <taxon>Gemmatimonadia</taxon>
        <taxon>Gemmatimonadales</taxon>
        <taxon>Gemmatimonadaceae</taxon>
        <taxon>Roseisolibacter</taxon>
    </lineage>
</organism>
<evidence type="ECO:0000313" key="5">
    <source>
        <dbReference type="Proteomes" id="UP001161325"/>
    </source>
</evidence>
<sequence length="352" mass="37988">MAAQRSDGERLAKALGWFSIGLGVAQLAAPRRMNRLIGVDPDGKSTATMRAIGVREIAAGVGLLSQPRPTQWAWGRVAGDAMDLVLVGDALNSDDNDRPRAATTLALLFGITALDVYCAQRLTNTRRAPMTTAVDAERQEGIRVRKSVTVNRPADEVYAFWRNLENLPRFMKNLESVQVTGGGRSHWRAKAPAGTSVEWDAEITDDRPNALIAWRSVEGAEVPNAGVVRFLQAPGGRGTEIHVDLRYDPPAGKLGALVAKLFGDEPGQQVDGDLRRFKQVLEVGEVLYSDASIASGLRPAHPPEGQAPQLYDREEAILAERSADTAATTSNRDRASSTPPGEPRPSSAMPRL</sequence>
<comment type="similarity">
    <text evidence="1">Belongs to the ribosome association toxin RatA family.</text>
</comment>
<dbReference type="InterPro" id="IPR047137">
    <property type="entry name" value="ORF3"/>
</dbReference>
<feature type="compositionally biased region" description="Basic and acidic residues" evidence="2">
    <location>
        <begin position="311"/>
        <end position="323"/>
    </location>
</feature>
<dbReference type="Gene3D" id="3.30.530.20">
    <property type="match status" value="1"/>
</dbReference>
<evidence type="ECO:0000259" key="3">
    <source>
        <dbReference type="Pfam" id="PF03364"/>
    </source>
</evidence>
<dbReference type="PANTHER" id="PTHR33824">
    <property type="entry name" value="POLYKETIDE CYCLASE/DEHYDRASE AND LIPID TRANSPORT SUPERFAMILY PROTEIN"/>
    <property type="match status" value="1"/>
</dbReference>
<feature type="domain" description="Coenzyme Q-binding protein COQ10 START" evidence="3">
    <location>
        <begin position="150"/>
        <end position="266"/>
    </location>
</feature>